<dbReference type="STRING" id="349215.A11S_1938"/>
<dbReference type="EMBL" id="CP003538">
    <property type="protein sequence ID" value="AGH98739.1"/>
    <property type="molecule type" value="Genomic_DNA"/>
</dbReference>
<name>M4VZW8_9BACT</name>
<evidence type="ECO:0000313" key="2">
    <source>
        <dbReference type="Proteomes" id="UP000011932"/>
    </source>
</evidence>
<organism evidence="1 2">
    <name type="scientific">Micavibrio aeruginosavorus EPB</name>
    <dbReference type="NCBI Taxonomy" id="349215"/>
    <lineage>
        <taxon>Bacteria</taxon>
        <taxon>Pseudomonadati</taxon>
        <taxon>Bdellovibrionota</taxon>
        <taxon>Bdellovibrionia</taxon>
        <taxon>Bdellovibrionales</taxon>
        <taxon>Pseudobdellovibrionaceae</taxon>
        <taxon>Micavibrio</taxon>
    </lineage>
</organism>
<dbReference type="AlphaFoldDB" id="M4VZW8"/>
<sequence>MSLFPDFNMTNLMRSLIMSLKLCCAAKKRGVDSKKMAKICDFLGGYFS</sequence>
<dbReference type="Proteomes" id="UP000011932">
    <property type="component" value="Chromosome"/>
</dbReference>
<dbReference type="KEGG" id="man:A11S_1938"/>
<protein>
    <submittedName>
        <fullName evidence="1">Uncharacterized protein</fullName>
    </submittedName>
</protein>
<dbReference type="HOGENOM" id="CLU_3154820_0_0_5"/>
<gene>
    <name evidence="1" type="ORF">A11S_1938</name>
</gene>
<accession>M4VZW8</accession>
<reference evidence="1 2" key="1">
    <citation type="journal article" date="2013" name="ISME J.">
        <title>By their genes ye shall know them: genomic signatures of predatory bacteria.</title>
        <authorList>
            <person name="Pasternak Z."/>
            <person name="Pietrokovski S."/>
            <person name="Rotem O."/>
            <person name="Gophna U."/>
            <person name="Lurie-Weinberger M.N."/>
            <person name="Jurkevitch E."/>
        </authorList>
    </citation>
    <scope>NUCLEOTIDE SEQUENCE [LARGE SCALE GENOMIC DNA]</scope>
    <source>
        <strain evidence="1">EPB</strain>
    </source>
</reference>
<proteinExistence type="predicted"/>
<evidence type="ECO:0000313" key="1">
    <source>
        <dbReference type="EMBL" id="AGH98739.1"/>
    </source>
</evidence>